<keyword evidence="2" id="KW-0813">Transport</keyword>
<dbReference type="InterPro" id="IPR036259">
    <property type="entry name" value="MFS_trans_sf"/>
</dbReference>
<dbReference type="Proteomes" id="UP001608902">
    <property type="component" value="Unassembled WGS sequence"/>
</dbReference>
<dbReference type="Gene3D" id="1.20.1250.20">
    <property type="entry name" value="MFS general substrate transporter like domains"/>
    <property type="match status" value="1"/>
</dbReference>
<dbReference type="PROSITE" id="PS50850">
    <property type="entry name" value="MFS"/>
    <property type="match status" value="1"/>
</dbReference>
<feature type="transmembrane region" description="Helical" evidence="7">
    <location>
        <begin position="281"/>
        <end position="301"/>
    </location>
</feature>
<evidence type="ECO:0000256" key="1">
    <source>
        <dbReference type="ARBA" id="ARBA00004141"/>
    </source>
</evidence>
<evidence type="ECO:0000313" key="9">
    <source>
        <dbReference type="EMBL" id="MFH4981650.1"/>
    </source>
</evidence>
<dbReference type="InterPro" id="IPR020846">
    <property type="entry name" value="MFS_dom"/>
</dbReference>
<comment type="subcellular location">
    <subcellularLocation>
        <location evidence="1">Membrane</location>
        <topology evidence="1">Multi-pass membrane protein</topology>
    </subcellularLocation>
</comment>
<dbReference type="CDD" id="cd17328">
    <property type="entry name" value="MFS_spinster_like"/>
    <property type="match status" value="1"/>
</dbReference>
<dbReference type="PANTHER" id="PTHR23505:SF79">
    <property type="entry name" value="PROTEIN SPINSTER"/>
    <property type="match status" value="1"/>
</dbReference>
<keyword evidence="3 7" id="KW-0812">Transmembrane</keyword>
<evidence type="ECO:0000256" key="6">
    <source>
        <dbReference type="ARBA" id="ARBA00024338"/>
    </source>
</evidence>
<feature type="transmembrane region" description="Helical" evidence="7">
    <location>
        <begin position="115"/>
        <end position="139"/>
    </location>
</feature>
<feature type="transmembrane region" description="Helical" evidence="7">
    <location>
        <begin position="196"/>
        <end position="217"/>
    </location>
</feature>
<name>A0ABD6ENV4_9BILA</name>
<organism evidence="9 10">
    <name type="scientific">Gnathostoma spinigerum</name>
    <dbReference type="NCBI Taxonomy" id="75299"/>
    <lineage>
        <taxon>Eukaryota</taxon>
        <taxon>Metazoa</taxon>
        <taxon>Ecdysozoa</taxon>
        <taxon>Nematoda</taxon>
        <taxon>Chromadorea</taxon>
        <taxon>Rhabditida</taxon>
        <taxon>Spirurina</taxon>
        <taxon>Gnathostomatomorpha</taxon>
        <taxon>Gnathostomatoidea</taxon>
        <taxon>Gnathostomatidae</taxon>
        <taxon>Gnathostoma</taxon>
    </lineage>
</organism>
<feature type="transmembrane region" description="Helical" evidence="7">
    <location>
        <begin position="79"/>
        <end position="103"/>
    </location>
</feature>
<evidence type="ECO:0000313" key="10">
    <source>
        <dbReference type="Proteomes" id="UP001608902"/>
    </source>
</evidence>
<protein>
    <recommendedName>
        <fullName evidence="8">Major facilitator superfamily (MFS) profile domain-containing protein</fullName>
    </recommendedName>
</protein>
<dbReference type="Pfam" id="PF07690">
    <property type="entry name" value="MFS_1"/>
    <property type="match status" value="1"/>
</dbReference>
<keyword evidence="5 7" id="KW-0472">Membrane</keyword>
<gene>
    <name evidence="9" type="ORF">AB6A40_008359</name>
</gene>
<feature type="transmembrane region" description="Helical" evidence="7">
    <location>
        <begin position="145"/>
        <end position="165"/>
    </location>
</feature>
<comment type="caution">
    <text evidence="9">The sequence shown here is derived from an EMBL/GenBank/DDBJ whole genome shotgun (WGS) entry which is preliminary data.</text>
</comment>
<evidence type="ECO:0000256" key="3">
    <source>
        <dbReference type="ARBA" id="ARBA00022692"/>
    </source>
</evidence>
<feature type="transmembrane region" description="Helical" evidence="7">
    <location>
        <begin position="391"/>
        <end position="412"/>
    </location>
</feature>
<dbReference type="InterPro" id="IPR011701">
    <property type="entry name" value="MFS"/>
</dbReference>
<keyword evidence="4 7" id="KW-1133">Transmembrane helix</keyword>
<dbReference type="PANTHER" id="PTHR23505">
    <property type="entry name" value="SPINSTER"/>
    <property type="match status" value="1"/>
</dbReference>
<sequence>MNWFTVAGVLTQLQDYFIINDSQAGLLQTMFIVCYMLFAPVFGYFGDRYNRRYILSVGLFVWIISVLSSSLVGRENFGLFMLCRAVVGVGEASYSTVAPTIIADMFTGRSRSISLMIFYFAIPVGSGLGYMVASFISAWTGSWQWGIRVTPLFGFVCLLLIVFVMEHVERGQAEHAHFGKSSFLEDVYYLFSIRTYLFATAGFTFVVFVVGSVSWWVPSLLGHSWALHHGTRHVPGGVTAEISLVFGLITCLAGLCGVAFGSSLAQMWRRGNSYLRKSDSADCLVCAVGAIIAVPMLFFAIVLSRDYITLCWIFIFLGVTGSCLNWAVNMDLVMKIVLPNRRSTANAIQTLTSHLMGDASSPYIIGLISDALKGDDASTVTQYYALQRALFVPNFVLIGAGAFYLIASYYVAADEKKAEDLMHMPIIIENGNDTAPLINTE</sequence>
<reference evidence="9 10" key="1">
    <citation type="submission" date="2024-08" db="EMBL/GenBank/DDBJ databases">
        <title>Gnathostoma spinigerum genome.</title>
        <authorList>
            <person name="Gonzalez-Bertolin B."/>
            <person name="Monzon S."/>
            <person name="Zaballos A."/>
            <person name="Jimenez P."/>
            <person name="Dekumyoy P."/>
            <person name="Varona S."/>
            <person name="Cuesta I."/>
            <person name="Sumanam S."/>
            <person name="Adisakwattana P."/>
            <person name="Gasser R.B."/>
            <person name="Hernandez-Gonzalez A."/>
            <person name="Young N.D."/>
            <person name="Perteguer M.J."/>
        </authorList>
    </citation>
    <scope>NUCLEOTIDE SEQUENCE [LARGE SCALE GENOMIC DNA]</scope>
    <source>
        <strain evidence="9">AL3</strain>
        <tissue evidence="9">Liver</tissue>
    </source>
</reference>
<dbReference type="EMBL" id="JBGFUD010007620">
    <property type="protein sequence ID" value="MFH4981650.1"/>
    <property type="molecule type" value="Genomic_DNA"/>
</dbReference>
<proteinExistence type="inferred from homology"/>
<evidence type="ECO:0000256" key="7">
    <source>
        <dbReference type="SAM" id="Phobius"/>
    </source>
</evidence>
<feature type="domain" description="Major facilitator superfamily (MFS) profile" evidence="8">
    <location>
        <begin position="1"/>
        <end position="417"/>
    </location>
</feature>
<evidence type="ECO:0000256" key="4">
    <source>
        <dbReference type="ARBA" id="ARBA00022989"/>
    </source>
</evidence>
<evidence type="ECO:0000259" key="8">
    <source>
        <dbReference type="PROSITE" id="PS50850"/>
    </source>
</evidence>
<evidence type="ECO:0000256" key="2">
    <source>
        <dbReference type="ARBA" id="ARBA00022448"/>
    </source>
</evidence>
<accession>A0ABD6ENV4</accession>
<comment type="similarity">
    <text evidence="6">Belongs to the major facilitator superfamily. Spinster (TC 2.A.1.49) family.</text>
</comment>
<keyword evidence="10" id="KW-1185">Reference proteome</keyword>
<feature type="transmembrane region" description="Helical" evidence="7">
    <location>
        <begin position="26"/>
        <end position="46"/>
    </location>
</feature>
<feature type="transmembrane region" description="Helical" evidence="7">
    <location>
        <begin position="53"/>
        <end position="73"/>
    </location>
</feature>
<feature type="transmembrane region" description="Helical" evidence="7">
    <location>
        <begin position="307"/>
        <end position="328"/>
    </location>
</feature>
<dbReference type="SUPFAM" id="SSF103473">
    <property type="entry name" value="MFS general substrate transporter"/>
    <property type="match status" value="1"/>
</dbReference>
<dbReference type="InterPro" id="IPR044770">
    <property type="entry name" value="MFS_spinster-like"/>
</dbReference>
<evidence type="ECO:0000256" key="5">
    <source>
        <dbReference type="ARBA" id="ARBA00023136"/>
    </source>
</evidence>
<dbReference type="GO" id="GO:0016020">
    <property type="term" value="C:membrane"/>
    <property type="evidence" value="ECO:0007669"/>
    <property type="project" value="UniProtKB-SubCell"/>
</dbReference>
<dbReference type="AlphaFoldDB" id="A0ABD6ENV4"/>
<feature type="transmembrane region" description="Helical" evidence="7">
    <location>
        <begin position="237"/>
        <end position="260"/>
    </location>
</feature>